<reference evidence="1" key="1">
    <citation type="journal article" date="2019" name="bioRxiv">
        <title>The Genome of the Zebra Mussel, Dreissena polymorpha: A Resource for Invasive Species Research.</title>
        <authorList>
            <person name="McCartney M.A."/>
            <person name="Auch B."/>
            <person name="Kono T."/>
            <person name="Mallez S."/>
            <person name="Zhang Y."/>
            <person name="Obille A."/>
            <person name="Becker A."/>
            <person name="Abrahante J.E."/>
            <person name="Garbe J."/>
            <person name="Badalamenti J.P."/>
            <person name="Herman A."/>
            <person name="Mangelson H."/>
            <person name="Liachko I."/>
            <person name="Sullivan S."/>
            <person name="Sone E.D."/>
            <person name="Koren S."/>
            <person name="Silverstein K.A.T."/>
            <person name="Beckman K.B."/>
            <person name="Gohl D.M."/>
        </authorList>
    </citation>
    <scope>NUCLEOTIDE SEQUENCE</scope>
    <source>
        <strain evidence="1">Duluth1</strain>
        <tissue evidence="1">Whole animal</tissue>
    </source>
</reference>
<comment type="caution">
    <text evidence="1">The sequence shown here is derived from an EMBL/GenBank/DDBJ whole genome shotgun (WGS) entry which is preliminary data.</text>
</comment>
<dbReference type="PROSITE" id="PS51835">
    <property type="entry name" value="DENN_C9ORF72"/>
    <property type="match status" value="1"/>
</dbReference>
<dbReference type="Pfam" id="PF15019">
    <property type="entry name" value="C9orf72-like"/>
    <property type="match status" value="1"/>
</dbReference>
<keyword evidence="2" id="KW-1185">Reference proteome</keyword>
<dbReference type="GO" id="GO:0005085">
    <property type="term" value="F:guanyl-nucleotide exchange factor activity"/>
    <property type="evidence" value="ECO:0007669"/>
    <property type="project" value="InterPro"/>
</dbReference>
<dbReference type="GO" id="GO:0005768">
    <property type="term" value="C:endosome"/>
    <property type="evidence" value="ECO:0007669"/>
    <property type="project" value="TreeGrafter"/>
</dbReference>
<dbReference type="AlphaFoldDB" id="A0A9D3YCB2"/>
<organism evidence="1 2">
    <name type="scientific">Dreissena polymorpha</name>
    <name type="common">Zebra mussel</name>
    <name type="synonym">Mytilus polymorpha</name>
    <dbReference type="NCBI Taxonomy" id="45954"/>
    <lineage>
        <taxon>Eukaryota</taxon>
        <taxon>Metazoa</taxon>
        <taxon>Spiralia</taxon>
        <taxon>Lophotrochozoa</taxon>
        <taxon>Mollusca</taxon>
        <taxon>Bivalvia</taxon>
        <taxon>Autobranchia</taxon>
        <taxon>Heteroconchia</taxon>
        <taxon>Euheterodonta</taxon>
        <taxon>Imparidentia</taxon>
        <taxon>Neoheterodontei</taxon>
        <taxon>Myida</taxon>
        <taxon>Dreissenoidea</taxon>
        <taxon>Dreissenidae</taxon>
        <taxon>Dreissena</taxon>
    </lineage>
</organism>
<dbReference type="GO" id="GO:0006897">
    <property type="term" value="P:endocytosis"/>
    <property type="evidence" value="ECO:0007669"/>
    <property type="project" value="TreeGrafter"/>
</dbReference>
<proteinExistence type="predicted"/>
<dbReference type="Proteomes" id="UP000828390">
    <property type="component" value="Unassembled WGS sequence"/>
</dbReference>
<gene>
    <name evidence="1" type="ORF">DPMN_085385</name>
</gene>
<dbReference type="EMBL" id="JAIWYP010000016">
    <property type="protein sequence ID" value="KAH3697873.1"/>
    <property type="molecule type" value="Genomic_DNA"/>
</dbReference>
<dbReference type="PANTHER" id="PTHR31855:SF2">
    <property type="entry name" value="GUANINE NUCLEOTIDE EXCHANGE FACTOR C9ORF72"/>
    <property type="match status" value="1"/>
</dbReference>
<evidence type="ECO:0000313" key="2">
    <source>
        <dbReference type="Proteomes" id="UP000828390"/>
    </source>
</evidence>
<sequence>MSKEKTSLLLKRESADLGVLSVNTDLSDVTFNAITPSSPSSKFTKSGLDQVNPATCPFRGVVLSFWDNILGPRTRHVWNANRDNPLPSDLLSHITSQVLSCEICRDPYKCDIDFKFYNLPHKGVVVPAFVFSAKGTHGMSVHSLYVVIPNTELEFYLGIHETLLSCFQRLTRKLRVILDKNPFDVSVDVFKKYLSDCVRTLSLLHNTSLATNIALADTVFCRGHARVLDSEFLARCIASHLMTFGRSLVLGDTPEKINLVLNTLCMFNSESERRCSLPFCVKDPQAYHHDIYLQGLLKGSDNSFLPMTELLVSSYPTTIIDLTSRDVRQMQNYSEHAFQRFATLKNELICLQYGNFEELLVQDQDLINSSVFPDTLVQTLVKEIFELPGSCCVQAAYIAQFMRILHKRAQCLIESVRAESNEGQVLVKSNILRKIRLDLQLNAEGDFLIVLATAEKLKPGLYTFLKPHRSLDRDFKNIDMYSTKV</sequence>
<dbReference type="GO" id="GO:0006914">
    <property type="term" value="P:autophagy"/>
    <property type="evidence" value="ECO:0007669"/>
    <property type="project" value="TreeGrafter"/>
</dbReference>
<dbReference type="GO" id="GO:0005776">
    <property type="term" value="C:autophagosome"/>
    <property type="evidence" value="ECO:0007669"/>
    <property type="project" value="TreeGrafter"/>
</dbReference>
<accession>A0A9D3YCB2</accession>
<dbReference type="OrthoDB" id="10252077at2759"/>
<name>A0A9D3YCB2_DREPO</name>
<protein>
    <submittedName>
        <fullName evidence="1">Uncharacterized protein</fullName>
    </submittedName>
</protein>
<evidence type="ECO:0000313" key="1">
    <source>
        <dbReference type="EMBL" id="KAH3697873.1"/>
    </source>
</evidence>
<dbReference type="InterPro" id="IPR027819">
    <property type="entry name" value="C9orf72"/>
</dbReference>
<reference evidence="1" key="2">
    <citation type="submission" date="2020-11" db="EMBL/GenBank/DDBJ databases">
        <authorList>
            <person name="McCartney M.A."/>
            <person name="Auch B."/>
            <person name="Kono T."/>
            <person name="Mallez S."/>
            <person name="Becker A."/>
            <person name="Gohl D.M."/>
            <person name="Silverstein K.A.T."/>
            <person name="Koren S."/>
            <person name="Bechman K.B."/>
            <person name="Herman A."/>
            <person name="Abrahante J.E."/>
            <person name="Garbe J."/>
        </authorList>
    </citation>
    <scope>NUCLEOTIDE SEQUENCE</scope>
    <source>
        <strain evidence="1">Duluth1</strain>
        <tissue evidence="1">Whole animal</tissue>
    </source>
</reference>
<dbReference type="PANTHER" id="PTHR31855">
    <property type="entry name" value="GUANINE NUCLEOTIDE EXCHANGE C9ORF72"/>
    <property type="match status" value="1"/>
</dbReference>